<reference evidence="1" key="1">
    <citation type="journal article" date="2014" name="Front. Microbiol.">
        <title>High frequency of phylogenetically diverse reductive dehalogenase-homologous genes in deep subseafloor sedimentary metagenomes.</title>
        <authorList>
            <person name="Kawai M."/>
            <person name="Futagami T."/>
            <person name="Toyoda A."/>
            <person name="Takaki Y."/>
            <person name="Nishi S."/>
            <person name="Hori S."/>
            <person name="Arai W."/>
            <person name="Tsubouchi T."/>
            <person name="Morono Y."/>
            <person name="Uchiyama I."/>
            <person name="Ito T."/>
            <person name="Fujiyama A."/>
            <person name="Inagaki F."/>
            <person name="Takami H."/>
        </authorList>
    </citation>
    <scope>NUCLEOTIDE SEQUENCE</scope>
    <source>
        <strain evidence="1">Expedition CK06-06</strain>
    </source>
</reference>
<sequence length="33" mass="3371">PALAAAVEAVLRANLDGIAGGERWVGPLPRDTN</sequence>
<comment type="caution">
    <text evidence="1">The sequence shown here is derived from an EMBL/GenBank/DDBJ whole genome shotgun (WGS) entry which is preliminary data.</text>
</comment>
<gene>
    <name evidence="1" type="ORF">S03H2_24906</name>
</gene>
<dbReference type="AlphaFoldDB" id="X1GM98"/>
<dbReference type="EMBL" id="BARU01013959">
    <property type="protein sequence ID" value="GAH42764.1"/>
    <property type="molecule type" value="Genomic_DNA"/>
</dbReference>
<name>X1GM98_9ZZZZ</name>
<protein>
    <submittedName>
        <fullName evidence="1">Uncharacterized protein</fullName>
    </submittedName>
</protein>
<accession>X1GM98</accession>
<organism evidence="1">
    <name type="scientific">marine sediment metagenome</name>
    <dbReference type="NCBI Taxonomy" id="412755"/>
    <lineage>
        <taxon>unclassified sequences</taxon>
        <taxon>metagenomes</taxon>
        <taxon>ecological metagenomes</taxon>
    </lineage>
</organism>
<feature type="non-terminal residue" evidence="1">
    <location>
        <position position="1"/>
    </location>
</feature>
<evidence type="ECO:0000313" key="1">
    <source>
        <dbReference type="EMBL" id="GAH42764.1"/>
    </source>
</evidence>
<proteinExistence type="predicted"/>